<dbReference type="AlphaFoldDB" id="A0A846MQ91"/>
<feature type="chain" id="PRO_5032917123" evidence="1">
    <location>
        <begin position="22"/>
        <end position="154"/>
    </location>
</feature>
<dbReference type="InterPro" id="IPR035940">
    <property type="entry name" value="CAP_sf"/>
</dbReference>
<dbReference type="PANTHER" id="PTHR31157:SF1">
    <property type="entry name" value="SCP DOMAIN-CONTAINING PROTEIN"/>
    <property type="match status" value="1"/>
</dbReference>
<evidence type="ECO:0000313" key="3">
    <source>
        <dbReference type="EMBL" id="NIK73629.1"/>
    </source>
</evidence>
<dbReference type="Gene3D" id="3.40.33.10">
    <property type="entry name" value="CAP"/>
    <property type="match status" value="1"/>
</dbReference>
<feature type="signal peptide" evidence="1">
    <location>
        <begin position="1"/>
        <end position="21"/>
    </location>
</feature>
<dbReference type="RefSeq" id="WP_166918908.1">
    <property type="nucleotide sequence ID" value="NZ_JAASRN010000002.1"/>
</dbReference>
<evidence type="ECO:0000259" key="2">
    <source>
        <dbReference type="Pfam" id="PF00188"/>
    </source>
</evidence>
<feature type="domain" description="SCP" evidence="2">
    <location>
        <begin position="34"/>
        <end position="150"/>
    </location>
</feature>
<gene>
    <name evidence="3" type="ORF">FHS56_001142</name>
</gene>
<protein>
    <submittedName>
        <fullName evidence="3">Uncharacterized protein YkwD</fullName>
    </submittedName>
</protein>
<accession>A0A846MQ91</accession>
<evidence type="ECO:0000313" key="4">
    <source>
        <dbReference type="Proteomes" id="UP000537126"/>
    </source>
</evidence>
<reference evidence="3 4" key="1">
    <citation type="submission" date="2020-03" db="EMBL/GenBank/DDBJ databases">
        <title>Genomic Encyclopedia of Type Strains, Phase IV (KMG-IV): sequencing the most valuable type-strain genomes for metagenomic binning, comparative biology and taxonomic classification.</title>
        <authorList>
            <person name="Goeker M."/>
        </authorList>
    </citation>
    <scope>NUCLEOTIDE SEQUENCE [LARGE SCALE GENOMIC DNA]</scope>
    <source>
        <strain evidence="3 4">DSM 5718</strain>
    </source>
</reference>
<dbReference type="PANTHER" id="PTHR31157">
    <property type="entry name" value="SCP DOMAIN-CONTAINING PROTEIN"/>
    <property type="match status" value="1"/>
</dbReference>
<keyword evidence="4" id="KW-1185">Reference proteome</keyword>
<organism evidence="3 4">
    <name type="scientific">Thermonema lapsum</name>
    <dbReference type="NCBI Taxonomy" id="28195"/>
    <lineage>
        <taxon>Bacteria</taxon>
        <taxon>Pseudomonadati</taxon>
        <taxon>Bacteroidota</taxon>
        <taxon>Cytophagia</taxon>
        <taxon>Cytophagales</taxon>
        <taxon>Thermonemataceae</taxon>
        <taxon>Thermonema</taxon>
    </lineage>
</organism>
<dbReference type="CDD" id="cd05379">
    <property type="entry name" value="CAP_bacterial"/>
    <property type="match status" value="1"/>
</dbReference>
<dbReference type="InterPro" id="IPR014044">
    <property type="entry name" value="CAP_dom"/>
</dbReference>
<name>A0A846MQ91_9BACT</name>
<sequence>MKTILFSLWACLLVLSAQSQADSSPENTIEQEVLRRVNAHRASLGKPALQNDAVLYEQAHAHARNMAEGKTAFGHDGFEHRVRMVSRRRTIKSMAENVAYLENSIPHLANEAVASWLASPGHRENIEGDFTHTAIAVYRLHGYTYFVQLFASYY</sequence>
<dbReference type="EMBL" id="JAASRN010000002">
    <property type="protein sequence ID" value="NIK73629.1"/>
    <property type="molecule type" value="Genomic_DNA"/>
</dbReference>
<proteinExistence type="predicted"/>
<dbReference type="SUPFAM" id="SSF55797">
    <property type="entry name" value="PR-1-like"/>
    <property type="match status" value="1"/>
</dbReference>
<keyword evidence="1" id="KW-0732">Signal</keyword>
<comment type="caution">
    <text evidence="3">The sequence shown here is derived from an EMBL/GenBank/DDBJ whole genome shotgun (WGS) entry which is preliminary data.</text>
</comment>
<dbReference type="Proteomes" id="UP000537126">
    <property type="component" value="Unassembled WGS sequence"/>
</dbReference>
<evidence type="ECO:0000256" key="1">
    <source>
        <dbReference type="SAM" id="SignalP"/>
    </source>
</evidence>
<dbReference type="Pfam" id="PF00188">
    <property type="entry name" value="CAP"/>
    <property type="match status" value="1"/>
</dbReference>